<dbReference type="PANTHER" id="PTHR43177:SF3">
    <property type="entry name" value="PROTEIN NRFC HOMOLOG"/>
    <property type="match status" value="1"/>
</dbReference>
<keyword evidence="2" id="KW-0479">Metal-binding</keyword>
<keyword evidence="1" id="KW-0004">4Fe-4S</keyword>
<dbReference type="GO" id="GO:0046872">
    <property type="term" value="F:metal ion binding"/>
    <property type="evidence" value="ECO:0007669"/>
    <property type="project" value="UniProtKB-KW"/>
</dbReference>
<organism evidence="6 7">
    <name type="scientific">Thermosulfurimonas dismutans</name>
    <dbReference type="NCBI Taxonomy" id="999894"/>
    <lineage>
        <taxon>Bacteria</taxon>
        <taxon>Pseudomonadati</taxon>
        <taxon>Thermodesulfobacteriota</taxon>
        <taxon>Thermodesulfobacteria</taxon>
        <taxon>Thermodesulfobacteriales</taxon>
        <taxon>Thermodesulfobacteriaceae</taxon>
        <taxon>Thermosulfurimonas</taxon>
    </lineage>
</organism>
<dbReference type="InterPro" id="IPR050954">
    <property type="entry name" value="ET_IronSulfur_Cluster-Binding"/>
</dbReference>
<keyword evidence="3" id="KW-0408">Iron</keyword>
<dbReference type="SUPFAM" id="SSF54862">
    <property type="entry name" value="4Fe-4S ferredoxins"/>
    <property type="match status" value="1"/>
</dbReference>
<feature type="domain" description="4Fe-4S ferredoxin-type" evidence="5">
    <location>
        <begin position="139"/>
        <end position="168"/>
    </location>
</feature>
<evidence type="ECO:0000256" key="2">
    <source>
        <dbReference type="ARBA" id="ARBA00022723"/>
    </source>
</evidence>
<dbReference type="OrthoDB" id="9789030at2"/>
<accession>A0A179D5S7</accession>
<evidence type="ECO:0000256" key="3">
    <source>
        <dbReference type="ARBA" id="ARBA00023004"/>
    </source>
</evidence>
<comment type="caution">
    <text evidence="6">The sequence shown here is derived from an EMBL/GenBank/DDBJ whole genome shotgun (WGS) entry which is preliminary data.</text>
</comment>
<dbReference type="PROSITE" id="PS00198">
    <property type="entry name" value="4FE4S_FER_1"/>
    <property type="match status" value="1"/>
</dbReference>
<protein>
    <submittedName>
        <fullName evidence="6">Sulfite reduction-associated complex DsrMKJOP iron-sulfur protein DsrO</fullName>
    </submittedName>
</protein>
<dbReference type="Gene3D" id="3.30.70.20">
    <property type="match status" value="2"/>
</dbReference>
<evidence type="ECO:0000259" key="5">
    <source>
        <dbReference type="PROSITE" id="PS51379"/>
    </source>
</evidence>
<dbReference type="PANTHER" id="PTHR43177">
    <property type="entry name" value="PROTEIN NRFC"/>
    <property type="match status" value="1"/>
</dbReference>
<gene>
    <name evidence="6" type="ORF">TDIS_0543</name>
</gene>
<proteinExistence type="predicted"/>
<keyword evidence="4" id="KW-0411">Iron-sulfur</keyword>
<name>A0A179D5S7_9BACT</name>
<sequence length="255" mass="29492">MKRRKFLKLAGISAAVAGGVPSFLLREVKARSYTPPPGALTARRWGMAIDMKKCWEHPECNDCIKACHAAHNVPEIPEKKKEIKWIWKDEFEHVFPEQPNEFNNIVFEHKPFILLCNHCKHPPCVRVCPTKATFKREDGIVMMDFHRCIGCRFCMAACPFGARSFNWVDPRPYIQEFNPEFPTRMKGVVEKCLFCYERLEKGQLPACVEACKHKALIFGDLEDENSEISRILKERFSIRRKAELGTEPSIFYLIG</sequence>
<keyword evidence="7" id="KW-1185">Reference proteome</keyword>
<dbReference type="EMBL" id="LWLG01000002">
    <property type="protein sequence ID" value="OAQ21323.1"/>
    <property type="molecule type" value="Genomic_DNA"/>
</dbReference>
<dbReference type="InterPro" id="IPR054822">
    <property type="entry name" value="DsrO-like"/>
</dbReference>
<dbReference type="PATRIC" id="fig|999894.6.peg.544"/>
<dbReference type="InterPro" id="IPR017896">
    <property type="entry name" value="4Fe4S_Fe-S-bd"/>
</dbReference>
<dbReference type="NCBIfam" id="NF045797">
    <property type="entry name" value="DsrO"/>
    <property type="match status" value="1"/>
</dbReference>
<dbReference type="STRING" id="999894.TDIS_0543"/>
<dbReference type="CDD" id="cd10551">
    <property type="entry name" value="PsrB"/>
    <property type="match status" value="1"/>
</dbReference>
<dbReference type="RefSeq" id="WP_068669050.1">
    <property type="nucleotide sequence ID" value="NZ_LWLG01000002.1"/>
</dbReference>
<dbReference type="InterPro" id="IPR017900">
    <property type="entry name" value="4Fe4S_Fe_S_CS"/>
</dbReference>
<dbReference type="AlphaFoldDB" id="A0A179D5S7"/>
<reference evidence="6 7" key="1">
    <citation type="submission" date="2016-04" db="EMBL/GenBank/DDBJ databases">
        <title>Genome analysis of Thermosulfurimonas dismutans, the first thermophilic sulfur-disproportionating bacterium of the phylum Thermodesulfobacteria.</title>
        <authorList>
            <person name="Mardanov A.V."/>
            <person name="Beletsky A.V."/>
            <person name="Kadnikov V.V."/>
            <person name="Slobodkin A.I."/>
            <person name="Ravin N.V."/>
        </authorList>
    </citation>
    <scope>NUCLEOTIDE SEQUENCE [LARGE SCALE GENOMIC DNA]</scope>
    <source>
        <strain evidence="6 7">S95</strain>
    </source>
</reference>
<dbReference type="GO" id="GO:0051539">
    <property type="term" value="F:4 iron, 4 sulfur cluster binding"/>
    <property type="evidence" value="ECO:0007669"/>
    <property type="project" value="UniProtKB-KW"/>
</dbReference>
<dbReference type="Proteomes" id="UP000078390">
    <property type="component" value="Unassembled WGS sequence"/>
</dbReference>
<evidence type="ECO:0000256" key="1">
    <source>
        <dbReference type="ARBA" id="ARBA00022485"/>
    </source>
</evidence>
<evidence type="ECO:0000313" key="7">
    <source>
        <dbReference type="Proteomes" id="UP000078390"/>
    </source>
</evidence>
<dbReference type="PROSITE" id="PS51379">
    <property type="entry name" value="4FE4S_FER_2"/>
    <property type="match status" value="1"/>
</dbReference>
<evidence type="ECO:0000256" key="4">
    <source>
        <dbReference type="ARBA" id="ARBA00023014"/>
    </source>
</evidence>
<dbReference type="Pfam" id="PF13247">
    <property type="entry name" value="Fer4_11"/>
    <property type="match status" value="2"/>
</dbReference>
<evidence type="ECO:0000313" key="6">
    <source>
        <dbReference type="EMBL" id="OAQ21323.1"/>
    </source>
</evidence>